<comment type="caution">
    <text evidence="10">The sequence shown here is derived from an EMBL/GenBank/DDBJ whole genome shotgun (WGS) entry which is preliminary data.</text>
</comment>
<gene>
    <name evidence="10" type="ORF">BBK91_025785</name>
    <name evidence="9" type="ORF">BBL17_026695</name>
</gene>
<feature type="active site" description="Proton acceptor" evidence="6">
    <location>
        <position position="290"/>
    </location>
</feature>
<feature type="binding site" evidence="7">
    <location>
        <position position="266"/>
    </location>
    <ligand>
        <name>FMN</name>
        <dbReference type="ChEBI" id="CHEBI:58210"/>
    </ligand>
</feature>
<evidence type="ECO:0000313" key="12">
    <source>
        <dbReference type="Proteomes" id="UP000179536"/>
    </source>
</evidence>
<feature type="domain" description="FMN hydroxy acid dehydrogenase" evidence="8">
    <location>
        <begin position="11"/>
        <end position="392"/>
    </location>
</feature>
<feature type="binding site" evidence="7">
    <location>
        <begin position="90"/>
        <end position="92"/>
    </location>
    <ligand>
        <name>FMN</name>
        <dbReference type="ChEBI" id="CHEBI:58210"/>
    </ligand>
</feature>
<feature type="binding site" evidence="7">
    <location>
        <position position="167"/>
    </location>
    <ligand>
        <name>glyoxylate</name>
        <dbReference type="ChEBI" id="CHEBI:36655"/>
    </ligand>
</feature>
<name>A0ABD6HHA6_AGRVI</name>
<dbReference type="Pfam" id="PF01070">
    <property type="entry name" value="FMN_dh"/>
    <property type="match status" value="1"/>
</dbReference>
<evidence type="ECO:0000256" key="5">
    <source>
        <dbReference type="ARBA" id="ARBA00024042"/>
    </source>
</evidence>
<evidence type="ECO:0000256" key="2">
    <source>
        <dbReference type="ARBA" id="ARBA00022630"/>
    </source>
</evidence>
<dbReference type="Gene3D" id="3.20.20.70">
    <property type="entry name" value="Aldolase class I"/>
    <property type="match status" value="1"/>
</dbReference>
<protein>
    <submittedName>
        <fullName evidence="10">Alpha-hydroxy-acid oxidizing protein</fullName>
    </submittedName>
</protein>
<evidence type="ECO:0000256" key="7">
    <source>
        <dbReference type="PIRSR" id="PIRSR000138-2"/>
    </source>
</evidence>
<dbReference type="PROSITE" id="PS00557">
    <property type="entry name" value="FMN_HYDROXY_ACID_DH_1"/>
    <property type="match status" value="1"/>
</dbReference>
<evidence type="ECO:0000313" key="9">
    <source>
        <dbReference type="EMBL" id="MUO45361.1"/>
    </source>
</evidence>
<keyword evidence="3 7" id="KW-0288">FMN</keyword>
<sequence length="392" mass="42289">MVSALFASAGHRLRDVLSLDDFEVLAKRHLPGPLFGYIAGASETNASLRMNAEAFRDISLTPRVLRNVSTRTTKTILFGEEWSAPFGIAPMGISALMAYRGDLVLAKAAQDAGIAMIMSGSSLIRLEEIIEAAPRSWFQAYLPGEPDRIDGLIDRVASAGYKTLVLTVDTAVLANRENNIRAGFSTPLRPSLRLTWQGMTHPAWTIGTFARTILTHGIPHFENSYATRGAPIIASNVMRDFGKKDHLSWGHFSRIRQRWTGNLVVKGILHPEDAAMAAERGADGIIVSNHGGRQLDGAIAPMKALPAIVDRVGSDTVVMIDGGIRRGTDMVKALALGAKFVFVGRPFVYAVAVGSKAGVAKATSILSDELHRDMGLLGVTEIIELPSILTRI</sequence>
<dbReference type="PROSITE" id="PS51349">
    <property type="entry name" value="FMN_HYDROXY_ACID_DH_2"/>
    <property type="match status" value="1"/>
</dbReference>
<comment type="similarity">
    <text evidence="5">Belongs to the FMN-dependent alpha-hydroxy acid dehydrogenase family.</text>
</comment>
<dbReference type="PANTHER" id="PTHR10578">
    <property type="entry name" value="S -2-HYDROXY-ACID OXIDASE-RELATED"/>
    <property type="match status" value="1"/>
</dbReference>
<evidence type="ECO:0000259" key="8">
    <source>
        <dbReference type="PROSITE" id="PS51349"/>
    </source>
</evidence>
<dbReference type="PIRSF" id="PIRSF000138">
    <property type="entry name" value="Al-hdrx_acd_dh"/>
    <property type="match status" value="1"/>
</dbReference>
<dbReference type="EMBL" id="MBFE02000034">
    <property type="protein sequence ID" value="MUO45361.1"/>
    <property type="molecule type" value="Genomic_DNA"/>
</dbReference>
<feature type="binding site" evidence="7">
    <location>
        <position position="176"/>
    </location>
    <ligand>
        <name>glyoxylate</name>
        <dbReference type="ChEBI" id="CHEBI:36655"/>
    </ligand>
</feature>
<feature type="binding site" evidence="7">
    <location>
        <position position="119"/>
    </location>
    <ligand>
        <name>FMN</name>
        <dbReference type="ChEBI" id="CHEBI:58210"/>
    </ligand>
</feature>
<dbReference type="GO" id="GO:0010181">
    <property type="term" value="F:FMN binding"/>
    <property type="evidence" value="ECO:0007669"/>
    <property type="project" value="UniProtKB-ARBA"/>
</dbReference>
<evidence type="ECO:0000256" key="3">
    <source>
        <dbReference type="ARBA" id="ARBA00022643"/>
    </source>
</evidence>
<dbReference type="CDD" id="cd02809">
    <property type="entry name" value="alpha_hydroxyacid_oxid_FMN"/>
    <property type="match status" value="1"/>
</dbReference>
<dbReference type="InterPro" id="IPR037396">
    <property type="entry name" value="FMN_HAD"/>
</dbReference>
<feature type="binding site" evidence="7">
    <location>
        <position position="141"/>
    </location>
    <ligand>
        <name>glyoxylate</name>
        <dbReference type="ChEBI" id="CHEBI:36655"/>
    </ligand>
</feature>
<keyword evidence="2 7" id="KW-0285">Flavoprotein</keyword>
<feature type="binding site" evidence="7">
    <location>
        <position position="293"/>
    </location>
    <ligand>
        <name>glyoxylate</name>
        <dbReference type="ChEBI" id="CHEBI:36655"/>
    </ligand>
</feature>
<accession>A0ABD6HHA6</accession>
<dbReference type="FunFam" id="3.20.20.70:FF:000029">
    <property type="entry name" value="L-lactate dehydrogenase"/>
    <property type="match status" value="1"/>
</dbReference>
<reference evidence="11 12" key="1">
    <citation type="submission" date="2019-11" db="EMBL/GenBank/DDBJ databases">
        <title>Whole-genome sequencing of Allorhizobium vitis.</title>
        <authorList>
            <person name="Gan H.M."/>
            <person name="Savka M.A."/>
        </authorList>
    </citation>
    <scope>NUCLEOTIDE SEQUENCE [LARGE SCALE GENOMIC DNA]</scope>
    <source>
        <strain evidence="10 12">RF2/1</strain>
        <strain evidence="9 11">T1/7</strain>
    </source>
</reference>
<proteinExistence type="inferred from homology"/>
<evidence type="ECO:0000313" key="11">
    <source>
        <dbReference type="Proteomes" id="UP000179454"/>
    </source>
</evidence>
<feature type="binding site" evidence="7">
    <location>
        <position position="288"/>
    </location>
    <ligand>
        <name>FMN</name>
        <dbReference type="ChEBI" id="CHEBI:58210"/>
    </ligand>
</feature>
<feature type="binding site" evidence="7">
    <location>
        <begin position="344"/>
        <end position="345"/>
    </location>
    <ligand>
        <name>FMN</name>
        <dbReference type="ChEBI" id="CHEBI:58210"/>
    </ligand>
</feature>
<dbReference type="PANTHER" id="PTHR10578:SF107">
    <property type="entry name" value="2-HYDROXYACID OXIDASE 1"/>
    <property type="match status" value="1"/>
</dbReference>
<dbReference type="Proteomes" id="UP000179536">
    <property type="component" value="Unassembled WGS sequence"/>
</dbReference>
<evidence type="ECO:0000313" key="10">
    <source>
        <dbReference type="EMBL" id="MUP13255.1"/>
    </source>
</evidence>
<feature type="binding site" evidence="7">
    <location>
        <begin position="321"/>
        <end position="325"/>
    </location>
    <ligand>
        <name>FMN</name>
        <dbReference type="ChEBI" id="CHEBI:58210"/>
    </ligand>
</feature>
<keyword evidence="11" id="KW-1185">Reference proteome</keyword>
<dbReference type="GO" id="GO:0016614">
    <property type="term" value="F:oxidoreductase activity, acting on CH-OH group of donors"/>
    <property type="evidence" value="ECO:0007669"/>
    <property type="project" value="UniProtKB-ARBA"/>
</dbReference>
<dbReference type="SUPFAM" id="SSF51395">
    <property type="entry name" value="FMN-linked oxidoreductases"/>
    <property type="match status" value="1"/>
</dbReference>
<feature type="binding site" evidence="7">
    <location>
        <position position="37"/>
    </location>
    <ligand>
        <name>glyoxylate</name>
        <dbReference type="ChEBI" id="CHEBI:36655"/>
    </ligand>
</feature>
<dbReference type="InterPro" id="IPR000262">
    <property type="entry name" value="FMN-dep_DH"/>
</dbReference>
<dbReference type="InterPro" id="IPR012133">
    <property type="entry name" value="Alpha-hydoxy_acid_DH_FMN"/>
</dbReference>
<dbReference type="InterPro" id="IPR008259">
    <property type="entry name" value="FMN_hydac_DH_AS"/>
</dbReference>
<keyword evidence="4" id="KW-0560">Oxidoreductase</keyword>
<evidence type="ECO:0000256" key="6">
    <source>
        <dbReference type="PIRSR" id="PIRSR000138-1"/>
    </source>
</evidence>
<dbReference type="AlphaFoldDB" id="A0ABD6HHA6"/>
<dbReference type="Proteomes" id="UP000179454">
    <property type="component" value="Unassembled WGS sequence"/>
</dbReference>
<evidence type="ECO:0000256" key="1">
    <source>
        <dbReference type="ARBA" id="ARBA00001917"/>
    </source>
</evidence>
<dbReference type="RefSeq" id="WP_015918254.1">
    <property type="nucleotide sequence ID" value="NZ_MBFA02000029.1"/>
</dbReference>
<organism evidence="10 12">
    <name type="scientific">Agrobacterium vitis</name>
    <name type="common">Rhizobium vitis</name>
    <dbReference type="NCBI Taxonomy" id="373"/>
    <lineage>
        <taxon>Bacteria</taxon>
        <taxon>Pseudomonadati</taxon>
        <taxon>Pseudomonadota</taxon>
        <taxon>Alphaproteobacteria</taxon>
        <taxon>Hyphomicrobiales</taxon>
        <taxon>Rhizobiaceae</taxon>
        <taxon>Rhizobium/Agrobacterium group</taxon>
        <taxon>Agrobacterium</taxon>
    </lineage>
</organism>
<feature type="binding site" evidence="7">
    <location>
        <position position="290"/>
    </location>
    <ligand>
        <name>glyoxylate</name>
        <dbReference type="ChEBI" id="CHEBI:36655"/>
    </ligand>
</feature>
<comment type="cofactor">
    <cofactor evidence="1">
        <name>FMN</name>
        <dbReference type="ChEBI" id="CHEBI:58210"/>
    </cofactor>
</comment>
<evidence type="ECO:0000256" key="4">
    <source>
        <dbReference type="ARBA" id="ARBA00023002"/>
    </source>
</evidence>
<dbReference type="InterPro" id="IPR013785">
    <property type="entry name" value="Aldolase_TIM"/>
</dbReference>
<dbReference type="EMBL" id="MBFA02000029">
    <property type="protein sequence ID" value="MUP13255.1"/>
    <property type="molecule type" value="Genomic_DNA"/>
</dbReference>
<feature type="binding site" evidence="7">
    <location>
        <position position="139"/>
    </location>
    <ligand>
        <name>FMN</name>
        <dbReference type="ChEBI" id="CHEBI:58210"/>
    </ligand>
</feature>